<keyword evidence="4" id="KW-1185">Reference proteome</keyword>
<organism evidence="2 3">
    <name type="scientific">Phocoenobacter skyensis</name>
    <dbReference type="NCBI Taxonomy" id="97481"/>
    <lineage>
        <taxon>Bacteria</taxon>
        <taxon>Pseudomonadati</taxon>
        <taxon>Pseudomonadota</taxon>
        <taxon>Gammaproteobacteria</taxon>
        <taxon>Pasteurellales</taxon>
        <taxon>Pasteurellaceae</taxon>
        <taxon>Phocoenobacter</taxon>
    </lineage>
</organism>
<proteinExistence type="predicted"/>
<dbReference type="Proteomes" id="UP001224812">
    <property type="component" value="Unassembled WGS sequence"/>
</dbReference>
<dbReference type="AlphaFoldDB" id="A0A1H7Y1D2"/>
<evidence type="ECO:0000313" key="4">
    <source>
        <dbReference type="Proteomes" id="UP001224812"/>
    </source>
</evidence>
<dbReference type="Proteomes" id="UP000198883">
    <property type="component" value="Unassembled WGS sequence"/>
</dbReference>
<gene>
    <name evidence="1" type="ORF">QJT92_07510</name>
    <name evidence="2" type="ORF">SAMN05444853_11555</name>
</gene>
<evidence type="ECO:0000313" key="1">
    <source>
        <dbReference type="EMBL" id="MDP8085763.1"/>
    </source>
</evidence>
<protein>
    <submittedName>
        <fullName evidence="1">DUF3037 domain-containing protein</fullName>
    </submittedName>
</protein>
<sequence length="277" mass="32111">MKTPILYSFVRFRPYIETGEFVNVGLLMCEPQTQKLTFGLVPKNSGRVNHFFYNSRIFEEIRDTINSELKYIKKIVENDFRFSPEEVARFFHNFVDCKEGIVQYSNAVVGVVDDPQANFSQLYREYIHFGGVKSVSQENNIVREFKDLFKAQSNPIFNNYKECLVKGETSKFKLPLALKDNNDNKVIRGIKPLAFDQNETASMIEHCDSWVAKINRSTAEGLIKKDCILFALDTANTKAKIKILDTIKRTFDHFSINHTDWKNKEEVLDFAKDVTVF</sequence>
<dbReference type="EMBL" id="FOBN01000015">
    <property type="protein sequence ID" value="SEM39715.1"/>
    <property type="molecule type" value="Genomic_DNA"/>
</dbReference>
<accession>A0A1H7Y1D2</accession>
<reference evidence="3" key="2">
    <citation type="submission" date="2016-10" db="EMBL/GenBank/DDBJ databases">
        <authorList>
            <person name="Varghese N."/>
            <person name="Submissions S."/>
        </authorList>
    </citation>
    <scope>NUCLEOTIDE SEQUENCE [LARGE SCALE GENOMIC DNA]</scope>
    <source>
        <strain evidence="3">DSM 24204</strain>
    </source>
</reference>
<name>A0A1H7Y1D2_9PAST</name>
<dbReference type="EMBL" id="JASAVS010000015">
    <property type="protein sequence ID" value="MDP8085763.1"/>
    <property type="molecule type" value="Genomic_DNA"/>
</dbReference>
<evidence type="ECO:0000313" key="2">
    <source>
        <dbReference type="EMBL" id="SEM39715.1"/>
    </source>
</evidence>
<dbReference type="OrthoDB" id="8851633at2"/>
<reference evidence="2" key="1">
    <citation type="submission" date="2016-10" db="EMBL/GenBank/DDBJ databases">
        <authorList>
            <person name="de Groot N.N."/>
        </authorList>
    </citation>
    <scope>NUCLEOTIDE SEQUENCE [LARGE SCALE GENOMIC DNA]</scope>
    <source>
        <strain evidence="2">DSM 24204</strain>
    </source>
</reference>
<reference evidence="1 4" key="3">
    <citation type="journal article" date="2023" name="Front. Microbiol.">
        <title>Phylogeography and host specificity of Pasteurellaceae pathogenic to sea-farmed fish in the north-east Atlantic.</title>
        <authorList>
            <person name="Gulla S."/>
            <person name="Colquhoun D.J."/>
            <person name="Olsen A.B."/>
            <person name="Spilsberg B."/>
            <person name="Lagesen K."/>
            <person name="Aakesson C.P."/>
            <person name="Strom S."/>
            <person name="Manji F."/>
            <person name="Birkbeck T.H."/>
            <person name="Nilsen H.K."/>
        </authorList>
    </citation>
    <scope>NUCLEOTIDE SEQUENCE [LARGE SCALE GENOMIC DNA]</scope>
    <source>
        <strain evidence="1 4">VIO11850</strain>
    </source>
</reference>
<dbReference type="Pfam" id="PF11236">
    <property type="entry name" value="DUF3037"/>
    <property type="match status" value="1"/>
</dbReference>
<dbReference type="GeneID" id="83543696"/>
<evidence type="ECO:0000313" key="3">
    <source>
        <dbReference type="Proteomes" id="UP000198883"/>
    </source>
</evidence>
<dbReference type="InterPro" id="IPR021398">
    <property type="entry name" value="DUF3037"/>
</dbReference>
<dbReference type="RefSeq" id="WP_090922206.1">
    <property type="nucleotide sequence ID" value="NZ_CP016180.1"/>
</dbReference>